<protein>
    <submittedName>
        <fullName evidence="5">Uncharacterized protein</fullName>
    </submittedName>
</protein>
<dbReference type="InterPro" id="IPR038765">
    <property type="entry name" value="Papain-like_cys_pep_sf"/>
</dbReference>
<feature type="signal peptide" evidence="2">
    <location>
        <begin position="1"/>
        <end position="18"/>
    </location>
</feature>
<evidence type="ECO:0000259" key="4">
    <source>
        <dbReference type="SMART" id="SM00848"/>
    </source>
</evidence>
<dbReference type="InterPro" id="IPR013128">
    <property type="entry name" value="Peptidase_C1A"/>
</dbReference>
<feature type="chain" id="PRO_5032743499" evidence="2">
    <location>
        <begin position="19"/>
        <end position="334"/>
    </location>
</feature>
<feature type="domain" description="Peptidase C1A papain C-terminal" evidence="3">
    <location>
        <begin position="103"/>
        <end position="304"/>
    </location>
</feature>
<sequence length="334" mass="38463">MQFIIFFLLFGTITSDLSFEWNKFKQDYNKQYKTIAEENERQQIFINNVNRMRSYQRTHPDATFTMTINNLMDQRTEELVSGRRLPLNFPSFSSKNSIDMKQLPESLDWRTKNVISPVFLDKVRYDVTAVVSTELVETLYALETGNLIKGSISRVDDCCPQPTDAFECIKNMSGICRNSDYPITLGSCEPNKCKPFTTFDKIKRLEKPDENVMLAWIQDSTLWAEMNLSGKGFQAYTTGIYDEPSCSQSRIDDVVQIVGYGIEAGKPYWICKNNWGEKWGEKGYFRVVRGKNMCHISEIVIQVANEKKSDGTRQYTIASIPFAFILALISRLFS</sequence>
<dbReference type="EMBL" id="CAJNOR010003020">
    <property type="protein sequence ID" value="CAF1368452.1"/>
    <property type="molecule type" value="Genomic_DNA"/>
</dbReference>
<dbReference type="PANTHER" id="PTHR12411">
    <property type="entry name" value="CYSTEINE PROTEASE FAMILY C1-RELATED"/>
    <property type="match status" value="1"/>
</dbReference>
<gene>
    <name evidence="5" type="ORF">XAT740_LOCUS32404</name>
</gene>
<comment type="caution">
    <text evidence="5">The sequence shown here is derived from an EMBL/GenBank/DDBJ whole genome shotgun (WGS) entry which is preliminary data.</text>
</comment>
<dbReference type="GO" id="GO:0008234">
    <property type="term" value="F:cysteine-type peptidase activity"/>
    <property type="evidence" value="ECO:0007669"/>
    <property type="project" value="InterPro"/>
</dbReference>
<feature type="domain" description="Cathepsin propeptide inhibitor" evidence="4">
    <location>
        <begin position="21"/>
        <end position="79"/>
    </location>
</feature>
<dbReference type="Gene3D" id="3.90.70.10">
    <property type="entry name" value="Cysteine proteinases"/>
    <property type="match status" value="1"/>
</dbReference>
<evidence type="ECO:0000256" key="1">
    <source>
        <dbReference type="ARBA" id="ARBA00008455"/>
    </source>
</evidence>
<dbReference type="SMART" id="SM00645">
    <property type="entry name" value="Pept_C1"/>
    <property type="match status" value="1"/>
</dbReference>
<comment type="similarity">
    <text evidence="1">Belongs to the peptidase C1 family.</text>
</comment>
<keyword evidence="6" id="KW-1185">Reference proteome</keyword>
<evidence type="ECO:0000256" key="2">
    <source>
        <dbReference type="SAM" id="SignalP"/>
    </source>
</evidence>
<evidence type="ECO:0000259" key="3">
    <source>
        <dbReference type="SMART" id="SM00645"/>
    </source>
</evidence>
<dbReference type="SUPFAM" id="SSF54001">
    <property type="entry name" value="Cysteine proteinases"/>
    <property type="match status" value="1"/>
</dbReference>
<reference evidence="5" key="1">
    <citation type="submission" date="2021-02" db="EMBL/GenBank/DDBJ databases">
        <authorList>
            <person name="Nowell W R."/>
        </authorList>
    </citation>
    <scope>NUCLEOTIDE SEQUENCE</scope>
</reference>
<name>A0A815IN10_ADIRI</name>
<dbReference type="InterPro" id="IPR013201">
    <property type="entry name" value="Prot_inhib_I29"/>
</dbReference>
<dbReference type="SMART" id="SM00848">
    <property type="entry name" value="Inhibitor_I29"/>
    <property type="match status" value="1"/>
</dbReference>
<dbReference type="Pfam" id="PF08246">
    <property type="entry name" value="Inhibitor_I29"/>
    <property type="match status" value="1"/>
</dbReference>
<accession>A0A815IN10</accession>
<keyword evidence="2" id="KW-0732">Signal</keyword>
<dbReference type="Proteomes" id="UP000663828">
    <property type="component" value="Unassembled WGS sequence"/>
</dbReference>
<dbReference type="AlphaFoldDB" id="A0A815IN10"/>
<dbReference type="Pfam" id="PF00112">
    <property type="entry name" value="Peptidase_C1"/>
    <property type="match status" value="1"/>
</dbReference>
<dbReference type="CDD" id="cd02248">
    <property type="entry name" value="Peptidase_C1A"/>
    <property type="match status" value="1"/>
</dbReference>
<evidence type="ECO:0000313" key="5">
    <source>
        <dbReference type="EMBL" id="CAF1368452.1"/>
    </source>
</evidence>
<organism evidence="5 6">
    <name type="scientific">Adineta ricciae</name>
    <name type="common">Rotifer</name>
    <dbReference type="NCBI Taxonomy" id="249248"/>
    <lineage>
        <taxon>Eukaryota</taxon>
        <taxon>Metazoa</taxon>
        <taxon>Spiralia</taxon>
        <taxon>Gnathifera</taxon>
        <taxon>Rotifera</taxon>
        <taxon>Eurotatoria</taxon>
        <taxon>Bdelloidea</taxon>
        <taxon>Adinetida</taxon>
        <taxon>Adinetidae</taxon>
        <taxon>Adineta</taxon>
    </lineage>
</organism>
<dbReference type="GO" id="GO:0006508">
    <property type="term" value="P:proteolysis"/>
    <property type="evidence" value="ECO:0007669"/>
    <property type="project" value="InterPro"/>
</dbReference>
<evidence type="ECO:0000313" key="6">
    <source>
        <dbReference type="Proteomes" id="UP000663828"/>
    </source>
</evidence>
<proteinExistence type="inferred from homology"/>
<dbReference type="InterPro" id="IPR039417">
    <property type="entry name" value="Peptidase_C1A_papain-like"/>
</dbReference>
<dbReference type="InterPro" id="IPR000668">
    <property type="entry name" value="Peptidase_C1A_C"/>
</dbReference>